<organism evidence="2 3">
    <name type="scientific">Gibberella nygamai</name>
    <name type="common">Bean root rot disease fungus</name>
    <name type="synonym">Fusarium nygamai</name>
    <dbReference type="NCBI Taxonomy" id="42673"/>
    <lineage>
        <taxon>Eukaryota</taxon>
        <taxon>Fungi</taxon>
        <taxon>Dikarya</taxon>
        <taxon>Ascomycota</taxon>
        <taxon>Pezizomycotina</taxon>
        <taxon>Sordariomycetes</taxon>
        <taxon>Hypocreomycetidae</taxon>
        <taxon>Hypocreales</taxon>
        <taxon>Nectriaceae</taxon>
        <taxon>Fusarium</taxon>
        <taxon>Fusarium fujikuroi species complex</taxon>
    </lineage>
</organism>
<protein>
    <submittedName>
        <fullName evidence="2">Uncharacterized protein</fullName>
    </submittedName>
</protein>
<evidence type="ECO:0000256" key="1">
    <source>
        <dbReference type="SAM" id="MobiDB-lite"/>
    </source>
</evidence>
<dbReference type="Proteomes" id="UP000236664">
    <property type="component" value="Unassembled WGS sequence"/>
</dbReference>
<dbReference type="EMBL" id="MTQA01000163">
    <property type="protein sequence ID" value="PNP75994.1"/>
    <property type="molecule type" value="Genomic_DNA"/>
</dbReference>
<dbReference type="OrthoDB" id="20872at2759"/>
<comment type="caution">
    <text evidence="2">The sequence shown here is derived from an EMBL/GenBank/DDBJ whole genome shotgun (WGS) entry which is preliminary data.</text>
</comment>
<feature type="compositionally biased region" description="Basic and acidic residues" evidence="1">
    <location>
        <begin position="206"/>
        <end position="216"/>
    </location>
</feature>
<proteinExistence type="predicted"/>
<feature type="region of interest" description="Disordered" evidence="1">
    <location>
        <begin position="206"/>
        <end position="243"/>
    </location>
</feature>
<reference evidence="2 3" key="1">
    <citation type="submission" date="2017-06" db="EMBL/GenBank/DDBJ databases">
        <title>Genome of Fusarium nygamai isolate CS10214.</title>
        <authorList>
            <person name="Gardiner D.M."/>
            <person name="Obanor F."/>
            <person name="Kazan K."/>
        </authorList>
    </citation>
    <scope>NUCLEOTIDE SEQUENCE [LARGE SCALE GENOMIC DNA]</scope>
    <source>
        <strain evidence="2 3">CS10214</strain>
    </source>
</reference>
<gene>
    <name evidence="2" type="ORF">FNYG_10552</name>
</gene>
<accession>A0A2K0W143</accession>
<dbReference type="AlphaFoldDB" id="A0A2K0W143"/>
<evidence type="ECO:0000313" key="2">
    <source>
        <dbReference type="EMBL" id="PNP75994.1"/>
    </source>
</evidence>
<sequence>MTEMMDHLYSTHPQISGDDIPAIISSSAQTRMGIESCPLCEVKGDTDSPELIDHVLEHVHDFSLRSLPWPPSSEVDIGGEVGSFKPESGEAVAIAQWLDVYEHETEDIDPSLKLSACDYGRLAIITDQIRSEGEDKIGLDIVFADEHGDESAEAETDISQLTRHTAESAEELTLYRCLDCSGIIQWVDGDPITQCIKCQSKRIEPIKPKNDPDSKAHYTAVDSLEPRHSIPTARESTSGFGRLTGRLARRRHDVLRP</sequence>
<dbReference type="STRING" id="42673.A0A2K0W143"/>
<name>A0A2K0W143_GIBNY</name>
<keyword evidence="3" id="KW-1185">Reference proteome</keyword>
<evidence type="ECO:0000313" key="3">
    <source>
        <dbReference type="Proteomes" id="UP000236664"/>
    </source>
</evidence>